<dbReference type="PANTHER" id="PTHR10491">
    <property type="entry name" value="DTDP-4-DEHYDRORHAMNOSE REDUCTASE"/>
    <property type="match status" value="1"/>
</dbReference>
<organism evidence="2">
    <name type="scientific">hydrothermal vent metagenome</name>
    <dbReference type="NCBI Taxonomy" id="652676"/>
    <lineage>
        <taxon>unclassified sequences</taxon>
        <taxon>metagenomes</taxon>
        <taxon>ecological metagenomes</taxon>
    </lineage>
</organism>
<dbReference type="EC" id="1.1.1.133" evidence="2"/>
<dbReference type="GO" id="GO:0008831">
    <property type="term" value="F:dTDP-4-dehydrorhamnose reductase activity"/>
    <property type="evidence" value="ECO:0007669"/>
    <property type="project" value="UniProtKB-EC"/>
</dbReference>
<dbReference type="GO" id="GO:0005829">
    <property type="term" value="C:cytosol"/>
    <property type="evidence" value="ECO:0007669"/>
    <property type="project" value="TreeGrafter"/>
</dbReference>
<dbReference type="SUPFAM" id="SSF51735">
    <property type="entry name" value="NAD(P)-binding Rossmann-fold domains"/>
    <property type="match status" value="1"/>
</dbReference>
<accession>A0A3B1DMH8</accession>
<reference evidence="2" key="1">
    <citation type="submission" date="2018-06" db="EMBL/GenBank/DDBJ databases">
        <authorList>
            <person name="Zhirakovskaya E."/>
        </authorList>
    </citation>
    <scope>NUCLEOTIDE SEQUENCE</scope>
</reference>
<feature type="domain" description="RmlD-like substrate binding" evidence="1">
    <location>
        <begin position="1"/>
        <end position="280"/>
    </location>
</feature>
<dbReference type="AlphaFoldDB" id="A0A3B1DMH8"/>
<feature type="non-terminal residue" evidence="2">
    <location>
        <position position="284"/>
    </location>
</feature>
<dbReference type="NCBIfam" id="TIGR01214">
    <property type="entry name" value="rmlD"/>
    <property type="match status" value="1"/>
</dbReference>
<dbReference type="Gene3D" id="3.40.50.720">
    <property type="entry name" value="NAD(P)-binding Rossmann-like Domain"/>
    <property type="match status" value="1"/>
</dbReference>
<gene>
    <name evidence="2" type="ORF">MNBD_NITROSPIRAE02-878</name>
</gene>
<dbReference type="Pfam" id="PF04321">
    <property type="entry name" value="RmlD_sub_bind"/>
    <property type="match status" value="1"/>
</dbReference>
<dbReference type="EMBL" id="UOGH01000136">
    <property type="protein sequence ID" value="VAX29917.1"/>
    <property type="molecule type" value="Genomic_DNA"/>
</dbReference>
<dbReference type="CDD" id="cd05254">
    <property type="entry name" value="dTDP_HR_like_SDR_e"/>
    <property type="match status" value="1"/>
</dbReference>
<dbReference type="Gene3D" id="3.90.25.10">
    <property type="entry name" value="UDP-galactose 4-epimerase, domain 1"/>
    <property type="match status" value="1"/>
</dbReference>
<dbReference type="PANTHER" id="PTHR10491:SF4">
    <property type="entry name" value="METHIONINE ADENOSYLTRANSFERASE 2 SUBUNIT BETA"/>
    <property type="match status" value="1"/>
</dbReference>
<proteinExistence type="predicted"/>
<evidence type="ECO:0000259" key="1">
    <source>
        <dbReference type="Pfam" id="PF04321"/>
    </source>
</evidence>
<keyword evidence="2" id="KW-0560">Oxidoreductase</keyword>
<dbReference type="InterPro" id="IPR029903">
    <property type="entry name" value="RmlD-like-bd"/>
</dbReference>
<sequence length="284" mass="32056">MRILVTGANGMLGKDLIAVFEEGYEVIPLDLEGLDITDREATHYTIFSLRPDIVVNCAAYTNVDMAEDERETAFRVNGLGVQNLAITCNELKIRLCHISTDYVFDGTSTRPYTPLDNTSAVNAYGETKLAGEMYIQWLMHEFYIIRTSWLYGEHGNNFIKTILRLSGERDEIKVVSDQKGSPTWTVTLSEGIRKVIESEVFGIHHITDRTAGGINWHEFATEIIRLSGASVKVIPISTDEYPTRAKRPSYSVLDTFHTEVSTGFSPPDWKRSLKQFIHTLKNQS</sequence>
<dbReference type="InterPro" id="IPR005913">
    <property type="entry name" value="dTDP_dehydrorham_reduct"/>
</dbReference>
<name>A0A3B1DMH8_9ZZZZ</name>
<dbReference type="GO" id="GO:0019305">
    <property type="term" value="P:dTDP-rhamnose biosynthetic process"/>
    <property type="evidence" value="ECO:0007669"/>
    <property type="project" value="TreeGrafter"/>
</dbReference>
<evidence type="ECO:0000313" key="2">
    <source>
        <dbReference type="EMBL" id="VAX29917.1"/>
    </source>
</evidence>
<dbReference type="InterPro" id="IPR036291">
    <property type="entry name" value="NAD(P)-bd_dom_sf"/>
</dbReference>
<dbReference type="FunFam" id="3.40.50.720:FF:000159">
    <property type="entry name" value="dTDP-4-dehydrorhamnose reductase"/>
    <property type="match status" value="1"/>
</dbReference>
<protein>
    <submittedName>
        <fullName evidence="2">dTDP-4-dehydrorhamnose reductase</fullName>
        <ecNumber evidence="2">1.1.1.133</ecNumber>
    </submittedName>
</protein>